<keyword evidence="3" id="KW-0378">Hydrolase</keyword>
<name>A0ABQ5XPW9_9GAMM</name>
<sequence>MTVNMHGTKRSVAKRLFAVGSLLALAVCAASAEDAAGDWGGLLAGQYHIVVHVAKDGSGHYTATLESPDQGSVVLSAADVVTDSDHLSFTLPKISATYAGRWDAGKKSWIGTWAQGATMPLVLTRMTGKTSDAVLPKRPQEEAIAAGPRPYRQQEVIFDNAAAGIKLAGTLSVPDGTGPFPAVVLIGGTGPGTRDENVFGHKLFVVLADALNRRGIAVLRYDKRGVGGSGGDFAAATIPDFASDAEAAMTFLMSRPEIEANHIGLIGHSEGGAIAPMIAVRNPAARFAVLMAGPGMRIGRLLNVQDARIARASGVPEEQIAKRSAFFNKLYADLATATSNTAALSVAKADIAQGVTDKLIQPENEDALAHQITSPWARQAFNYDPIPTLRALRTPVLVLDGSRDLYVPPEDNLSAIKAALKGNPGATIVELPNINHMFQTAKIGTPAESASIEETMSTIALSMIADWVVMHGS</sequence>
<evidence type="ECO:0000259" key="2">
    <source>
        <dbReference type="Pfam" id="PF12146"/>
    </source>
</evidence>
<protein>
    <submittedName>
        <fullName evidence="3">Alpha/beta hydrolase</fullName>
    </submittedName>
</protein>
<dbReference type="EMBL" id="BSOB01000025">
    <property type="protein sequence ID" value="GLQ93791.1"/>
    <property type="molecule type" value="Genomic_DNA"/>
</dbReference>
<dbReference type="SUPFAM" id="SSF53474">
    <property type="entry name" value="alpha/beta-Hydrolases"/>
    <property type="match status" value="1"/>
</dbReference>
<dbReference type="InterPro" id="IPR053145">
    <property type="entry name" value="AB_hydrolase_Est10"/>
</dbReference>
<feature type="domain" description="Serine aminopeptidase S33" evidence="2">
    <location>
        <begin position="206"/>
        <end position="419"/>
    </location>
</feature>
<feature type="signal peptide" evidence="1">
    <location>
        <begin position="1"/>
        <end position="32"/>
    </location>
</feature>
<evidence type="ECO:0000256" key="1">
    <source>
        <dbReference type="SAM" id="SignalP"/>
    </source>
</evidence>
<reference evidence="4" key="1">
    <citation type="journal article" date="2019" name="Int. J. Syst. Evol. Microbiol.">
        <title>The Global Catalogue of Microorganisms (GCM) 10K type strain sequencing project: providing services to taxonomists for standard genome sequencing and annotation.</title>
        <authorList>
            <consortium name="The Broad Institute Genomics Platform"/>
            <consortium name="The Broad Institute Genome Sequencing Center for Infectious Disease"/>
            <person name="Wu L."/>
            <person name="Ma J."/>
        </authorList>
    </citation>
    <scope>NUCLEOTIDE SEQUENCE [LARGE SCALE GENOMIC DNA]</scope>
    <source>
        <strain evidence="4">NBRC 111980</strain>
    </source>
</reference>
<organism evidence="3 4">
    <name type="scientific">Dyella acidisoli</name>
    <dbReference type="NCBI Taxonomy" id="1867834"/>
    <lineage>
        <taxon>Bacteria</taxon>
        <taxon>Pseudomonadati</taxon>
        <taxon>Pseudomonadota</taxon>
        <taxon>Gammaproteobacteria</taxon>
        <taxon>Lysobacterales</taxon>
        <taxon>Rhodanobacteraceae</taxon>
        <taxon>Dyella</taxon>
    </lineage>
</organism>
<dbReference type="PANTHER" id="PTHR43265">
    <property type="entry name" value="ESTERASE ESTD"/>
    <property type="match status" value="1"/>
</dbReference>
<gene>
    <name evidence="3" type="ORF">GCM10007901_27420</name>
</gene>
<accession>A0ABQ5XPW9</accession>
<dbReference type="RefSeq" id="WP_284321492.1">
    <property type="nucleotide sequence ID" value="NZ_BSOB01000025.1"/>
</dbReference>
<dbReference type="Pfam" id="PF12146">
    <property type="entry name" value="Hydrolase_4"/>
    <property type="match status" value="1"/>
</dbReference>
<dbReference type="Gene3D" id="3.40.50.1820">
    <property type="entry name" value="alpha/beta hydrolase"/>
    <property type="match status" value="1"/>
</dbReference>
<dbReference type="Proteomes" id="UP001156670">
    <property type="component" value="Unassembled WGS sequence"/>
</dbReference>
<dbReference type="GO" id="GO:0016787">
    <property type="term" value="F:hydrolase activity"/>
    <property type="evidence" value="ECO:0007669"/>
    <property type="project" value="UniProtKB-KW"/>
</dbReference>
<dbReference type="InterPro" id="IPR029058">
    <property type="entry name" value="AB_hydrolase_fold"/>
</dbReference>
<keyword evidence="4" id="KW-1185">Reference proteome</keyword>
<feature type="chain" id="PRO_5045827720" evidence="1">
    <location>
        <begin position="33"/>
        <end position="473"/>
    </location>
</feature>
<dbReference type="InterPro" id="IPR022742">
    <property type="entry name" value="Hydrolase_4"/>
</dbReference>
<evidence type="ECO:0000313" key="3">
    <source>
        <dbReference type="EMBL" id="GLQ93791.1"/>
    </source>
</evidence>
<proteinExistence type="predicted"/>
<evidence type="ECO:0000313" key="4">
    <source>
        <dbReference type="Proteomes" id="UP001156670"/>
    </source>
</evidence>
<keyword evidence="1" id="KW-0732">Signal</keyword>
<comment type="caution">
    <text evidence="3">The sequence shown here is derived from an EMBL/GenBank/DDBJ whole genome shotgun (WGS) entry which is preliminary data.</text>
</comment>
<dbReference type="PANTHER" id="PTHR43265:SF1">
    <property type="entry name" value="ESTERASE ESTD"/>
    <property type="match status" value="1"/>
</dbReference>